<proteinExistence type="predicted"/>
<evidence type="ECO:0000313" key="2">
    <source>
        <dbReference type="Proteomes" id="UP001500596"/>
    </source>
</evidence>
<dbReference type="Pfam" id="PF14106">
    <property type="entry name" value="DUF4279"/>
    <property type="match status" value="1"/>
</dbReference>
<sequence>MIRSGRASLVVLSTDTEPATISEILSLEPSEIGHRGAVLRSGRVRAHHVWSLEVERLDNTEDDQTGTRALRELLLRASGAFGRVGNLPIDCDARVWWSVDSDSSQGGFVLPVDLVTQISALGVDVCGTVYLDEVVQDQATP</sequence>
<protein>
    <recommendedName>
        <fullName evidence="3">DUF4279 domain-containing protein</fullName>
    </recommendedName>
</protein>
<organism evidence="1 2">
    <name type="scientific">Microbacterium lacus</name>
    <dbReference type="NCBI Taxonomy" id="415217"/>
    <lineage>
        <taxon>Bacteria</taxon>
        <taxon>Bacillati</taxon>
        <taxon>Actinomycetota</taxon>
        <taxon>Actinomycetes</taxon>
        <taxon>Micrococcales</taxon>
        <taxon>Microbacteriaceae</taxon>
        <taxon>Microbacterium</taxon>
    </lineage>
</organism>
<evidence type="ECO:0000313" key="1">
    <source>
        <dbReference type="EMBL" id="GAA1661608.1"/>
    </source>
</evidence>
<keyword evidence="2" id="KW-1185">Reference proteome</keyword>
<dbReference type="InterPro" id="IPR025459">
    <property type="entry name" value="DUF4279"/>
</dbReference>
<reference evidence="2" key="1">
    <citation type="journal article" date="2019" name="Int. J. Syst. Evol. Microbiol.">
        <title>The Global Catalogue of Microorganisms (GCM) 10K type strain sequencing project: providing services to taxonomists for standard genome sequencing and annotation.</title>
        <authorList>
            <consortium name="The Broad Institute Genomics Platform"/>
            <consortium name="The Broad Institute Genome Sequencing Center for Infectious Disease"/>
            <person name="Wu L."/>
            <person name="Ma J."/>
        </authorList>
    </citation>
    <scope>NUCLEOTIDE SEQUENCE [LARGE SCALE GENOMIC DNA]</scope>
    <source>
        <strain evidence="2">JCM 15575</strain>
    </source>
</reference>
<dbReference type="EMBL" id="BAAAPK010000001">
    <property type="protein sequence ID" value="GAA1661608.1"/>
    <property type="molecule type" value="Genomic_DNA"/>
</dbReference>
<gene>
    <name evidence="1" type="ORF">GCM10009807_01590</name>
</gene>
<accession>A0ABP4RYY9</accession>
<dbReference type="Proteomes" id="UP001500596">
    <property type="component" value="Unassembled WGS sequence"/>
</dbReference>
<evidence type="ECO:0008006" key="3">
    <source>
        <dbReference type="Google" id="ProtNLM"/>
    </source>
</evidence>
<name>A0ABP4RYY9_9MICO</name>
<comment type="caution">
    <text evidence="1">The sequence shown here is derived from an EMBL/GenBank/DDBJ whole genome shotgun (WGS) entry which is preliminary data.</text>
</comment>
<dbReference type="RefSeq" id="WP_344050616.1">
    <property type="nucleotide sequence ID" value="NZ_BAAAPK010000001.1"/>
</dbReference>